<reference evidence="3 4" key="1">
    <citation type="journal article" date="2018" name="Int. J. Syst. Evol. Microbiol.">
        <title>Adhaeribacter swui sp. nov., isolated from wet mud.</title>
        <authorList>
            <person name="Kim D.U."/>
            <person name="Kim K.W."/>
            <person name="Kang M.S."/>
            <person name="Kim J.Y."/>
            <person name="Jang J.H."/>
            <person name="Kim M.K."/>
        </authorList>
    </citation>
    <scope>NUCLEOTIDE SEQUENCE [LARGE SCALE GENOMIC DNA]</scope>
    <source>
        <strain evidence="3 4">KCTC 52873</strain>
        <plasmid evidence="3">unnamed2</plasmid>
    </source>
</reference>
<keyword evidence="2" id="KW-0812">Transmembrane</keyword>
<name>A0A7G7G2G2_9BACT</name>
<evidence type="ECO:0000256" key="1">
    <source>
        <dbReference type="SAM" id="MobiDB-lite"/>
    </source>
</evidence>
<evidence type="ECO:0000313" key="4">
    <source>
        <dbReference type="Proteomes" id="UP000515237"/>
    </source>
</evidence>
<dbReference type="RefSeq" id="WP_185270012.1">
    <property type="nucleotide sequence ID" value="NZ_CP055155.1"/>
</dbReference>
<proteinExistence type="predicted"/>
<gene>
    <name evidence="3" type="ORF">HUW51_00900</name>
</gene>
<feature type="region of interest" description="Disordered" evidence="1">
    <location>
        <begin position="79"/>
        <end position="107"/>
    </location>
</feature>
<keyword evidence="3" id="KW-0614">Plasmid</keyword>
<evidence type="ECO:0000313" key="3">
    <source>
        <dbReference type="EMBL" id="QNF31346.1"/>
    </source>
</evidence>
<protein>
    <submittedName>
        <fullName evidence="3">Uncharacterized protein</fullName>
    </submittedName>
</protein>
<dbReference type="Proteomes" id="UP000515237">
    <property type="component" value="Plasmid unnamed2"/>
</dbReference>
<keyword evidence="4" id="KW-1185">Reference proteome</keyword>
<sequence length="162" mass="17331">MEWGTFLTVVAAVYLLYYGLISISDLLSGSKPKTSPELGTQYDISDLVGLEEPAKIIDEKDYQEPLAAVVPVAKAPVPVPEPVNAGGHSPETPGDSPPPQPAYQEPVPAPDWAAELDEEIILAETNQETIISIPVQGQPLSVTEFLQSFRSDAKSQAASIFS</sequence>
<dbReference type="KEGG" id="aswu:HUW51_00900"/>
<dbReference type="AlphaFoldDB" id="A0A7G7G2G2"/>
<organism evidence="3 4">
    <name type="scientific">Adhaeribacter swui</name>
    <dbReference type="NCBI Taxonomy" id="2086471"/>
    <lineage>
        <taxon>Bacteria</taxon>
        <taxon>Pseudomonadati</taxon>
        <taxon>Bacteroidota</taxon>
        <taxon>Cytophagia</taxon>
        <taxon>Cytophagales</taxon>
        <taxon>Hymenobacteraceae</taxon>
        <taxon>Adhaeribacter</taxon>
    </lineage>
</organism>
<keyword evidence="2" id="KW-1133">Transmembrane helix</keyword>
<geneLocation type="plasmid" evidence="3 4">
    <name>unnamed2</name>
</geneLocation>
<keyword evidence="2" id="KW-0472">Membrane</keyword>
<dbReference type="EMBL" id="CP055155">
    <property type="protein sequence ID" value="QNF31346.1"/>
    <property type="molecule type" value="Genomic_DNA"/>
</dbReference>
<evidence type="ECO:0000256" key="2">
    <source>
        <dbReference type="SAM" id="Phobius"/>
    </source>
</evidence>
<accession>A0A7G7G2G2</accession>
<feature type="transmembrane region" description="Helical" evidence="2">
    <location>
        <begin position="6"/>
        <end position="27"/>
    </location>
</feature>